<accession>A0A857JHI4</accession>
<keyword evidence="3" id="KW-1185">Reference proteome</keyword>
<organism evidence="2 3">
    <name type="scientific">Paraglaciecola mesophila</name>
    <dbReference type="NCBI Taxonomy" id="197222"/>
    <lineage>
        <taxon>Bacteria</taxon>
        <taxon>Pseudomonadati</taxon>
        <taxon>Pseudomonadota</taxon>
        <taxon>Gammaproteobacteria</taxon>
        <taxon>Alteromonadales</taxon>
        <taxon>Alteromonadaceae</taxon>
        <taxon>Paraglaciecola</taxon>
    </lineage>
</organism>
<dbReference type="KEGG" id="pmes:FX988_01642"/>
<evidence type="ECO:0000313" key="2">
    <source>
        <dbReference type="EMBL" id="QHJ11413.1"/>
    </source>
</evidence>
<dbReference type="InterPro" id="IPR011050">
    <property type="entry name" value="Pectin_lyase_fold/virulence"/>
</dbReference>
<dbReference type="OrthoDB" id="6197160at2"/>
<reference evidence="2 3" key="1">
    <citation type="submission" date="2019-12" db="EMBL/GenBank/DDBJ databases">
        <title>Genome sequencing and assembly of endphytes of Porphyra tenera.</title>
        <authorList>
            <person name="Park J.M."/>
            <person name="Shin R."/>
            <person name="Jo S.H."/>
        </authorList>
    </citation>
    <scope>NUCLEOTIDE SEQUENCE [LARGE SCALE GENOMIC DNA]</scope>
    <source>
        <strain evidence="2 3">GPM4</strain>
    </source>
</reference>
<keyword evidence="1" id="KW-0812">Transmembrane</keyword>
<dbReference type="AlphaFoldDB" id="A0A857JHI4"/>
<name>A0A857JHI4_9ALTE</name>
<evidence type="ECO:0008006" key="4">
    <source>
        <dbReference type="Google" id="ProtNLM"/>
    </source>
</evidence>
<dbReference type="RefSeq" id="WP_160179164.1">
    <property type="nucleotide sequence ID" value="NZ_CP047656.1"/>
</dbReference>
<protein>
    <recommendedName>
        <fullName evidence="4">Right handed beta helix domain-containing protein</fullName>
    </recommendedName>
</protein>
<gene>
    <name evidence="2" type="ORF">FX988_01642</name>
</gene>
<keyword evidence="1" id="KW-1133">Transmembrane helix</keyword>
<sequence>MYQIDKTTWCGRSLFAMFFVINVLGCSHFHAPQKISAIDQIGSFLIQEVKAQQLSSRSEIIKLLDNPAYSVKKSNRFLIKHKQNVAALLLQTMHSQSVTQAIVDLSESHATQTKEWVTLALQLYPIDAYRIVEQLYADSAIKSATLESAALLAGLDPARIFPATASSNLDYRIVPLIHSASLTVYNQTEETNTRVWFKPNSTTQWLPALSLQWEPIQGAMSGSIVHLAAQTEYDVKLQFIKENEVVDEKLYSFRTRPNSPPIDPEKVYSLADIYKGGQLNLTALGIQGSEDGWALIKGDGVEIIASEGDNAAIDIGSQSYVKFENINVKGGRLYGISAKKAHHVWIDGCNISEFGRIAGEMRDGVAYENTESTKAINYDSGIFLQETGVVTIENCEIHSPNEKANHWGYGHPYGPSALLLAARHSVEEYRGQYIVRNNRFYGSDKHRFNDVIESRANARAWGGFLRDSAIYSNYLGYANDDIIELDGGQSNVLFYNNEIEQGYCGISAIPNMLGPSYIFNNYIHNLGDERQKAWAAIKLGGLMSTPAGIVNIFENLVVTNSNGIAAAGFNGDYTFWANVKNNVLIHDKYWSKMGQGIYDIEQFSGSKFTNNLIFNTRISAPTVLANIGENFYHPWSEQTDIAEQIKDSGASFNLELEQQFFIPNFSQTSNLMQNTLANTNASVDETTSEFTINFEHLPIKSFDTQDKDGDYQISDNGGAITLYGNTWKSVPVYVVLTPETVLELEVKNNGFGEIVGIAFENDNALTSANVYKFAGSQKWSNDTFKYTTIDEFETLSIPVGSLNIETFDRLVLVMDDDKPASKASQVSFKNLRFIEPKAIQQSDINSVIRVGKWSE</sequence>
<evidence type="ECO:0000313" key="3">
    <source>
        <dbReference type="Proteomes" id="UP000464524"/>
    </source>
</evidence>
<proteinExistence type="predicted"/>
<dbReference type="EMBL" id="CP047656">
    <property type="protein sequence ID" value="QHJ11413.1"/>
    <property type="molecule type" value="Genomic_DNA"/>
</dbReference>
<evidence type="ECO:0000256" key="1">
    <source>
        <dbReference type="SAM" id="Phobius"/>
    </source>
</evidence>
<keyword evidence="1" id="KW-0472">Membrane</keyword>
<dbReference type="Proteomes" id="UP000464524">
    <property type="component" value="Chromosome"/>
</dbReference>
<dbReference type="SUPFAM" id="SSF51126">
    <property type="entry name" value="Pectin lyase-like"/>
    <property type="match status" value="1"/>
</dbReference>
<feature type="transmembrane region" description="Helical" evidence="1">
    <location>
        <begin position="12"/>
        <end position="31"/>
    </location>
</feature>